<proteinExistence type="predicted"/>
<dbReference type="GO" id="GO:0004623">
    <property type="term" value="F:phospholipase A2 activity"/>
    <property type="evidence" value="ECO:0007669"/>
    <property type="project" value="InterPro"/>
</dbReference>
<keyword evidence="2" id="KW-1185">Reference proteome</keyword>
<dbReference type="Proteomes" id="UP001374579">
    <property type="component" value="Unassembled WGS sequence"/>
</dbReference>
<dbReference type="EMBL" id="JBAMIC010000013">
    <property type="protein sequence ID" value="KAK7098034.1"/>
    <property type="molecule type" value="Genomic_DNA"/>
</dbReference>
<dbReference type="GO" id="GO:0050482">
    <property type="term" value="P:arachidonate secretion"/>
    <property type="evidence" value="ECO:0007669"/>
    <property type="project" value="InterPro"/>
</dbReference>
<accession>A0AAN9B592</accession>
<comment type="caution">
    <text evidence="1">The sequence shown here is derived from an EMBL/GenBank/DDBJ whole genome shotgun (WGS) entry which is preliminary data.</text>
</comment>
<evidence type="ECO:0000313" key="2">
    <source>
        <dbReference type="Proteomes" id="UP001374579"/>
    </source>
</evidence>
<gene>
    <name evidence="1" type="ORF">V1264_004924</name>
</gene>
<dbReference type="AlphaFoldDB" id="A0AAN9B592"/>
<protein>
    <submittedName>
        <fullName evidence="1">Uncharacterized protein</fullName>
    </submittedName>
</protein>
<dbReference type="GO" id="GO:0006644">
    <property type="term" value="P:phospholipid metabolic process"/>
    <property type="evidence" value="ECO:0007669"/>
    <property type="project" value="InterPro"/>
</dbReference>
<organism evidence="1 2">
    <name type="scientific">Littorina saxatilis</name>
    <dbReference type="NCBI Taxonomy" id="31220"/>
    <lineage>
        <taxon>Eukaryota</taxon>
        <taxon>Metazoa</taxon>
        <taxon>Spiralia</taxon>
        <taxon>Lophotrochozoa</taxon>
        <taxon>Mollusca</taxon>
        <taxon>Gastropoda</taxon>
        <taxon>Caenogastropoda</taxon>
        <taxon>Littorinimorpha</taxon>
        <taxon>Littorinoidea</taxon>
        <taxon>Littorinidae</taxon>
        <taxon>Littorina</taxon>
    </lineage>
</organism>
<dbReference type="SUPFAM" id="SSF48619">
    <property type="entry name" value="Phospholipase A2, PLA2"/>
    <property type="match status" value="1"/>
</dbReference>
<sequence length="138" mass="15727">MWGKTTFTSYVSGAWCGKRFVPLRRSGLTRPSQTYVRNRSCILALTLWKVDGDCDGGDVDGCTNFYFYDTYEAIFTPACNRHDVCYGCGAKFNYDQAKCDRIFYNHMLAACRSNYASGTNNREKCEERSVRGQVQNGR</sequence>
<dbReference type="InterPro" id="IPR036444">
    <property type="entry name" value="PLipase_A2_dom_sf"/>
</dbReference>
<dbReference type="Gene3D" id="1.20.90.10">
    <property type="entry name" value="Phospholipase A2 domain"/>
    <property type="match status" value="1"/>
</dbReference>
<evidence type="ECO:0000313" key="1">
    <source>
        <dbReference type="EMBL" id="KAK7098034.1"/>
    </source>
</evidence>
<name>A0AAN9B592_9CAEN</name>
<reference evidence="1 2" key="1">
    <citation type="submission" date="2024-02" db="EMBL/GenBank/DDBJ databases">
        <title>Chromosome-scale genome assembly of the rough periwinkle Littorina saxatilis.</title>
        <authorList>
            <person name="De Jode A."/>
            <person name="Faria R."/>
            <person name="Formenti G."/>
            <person name="Sims Y."/>
            <person name="Smith T.P."/>
            <person name="Tracey A."/>
            <person name="Wood J.M.D."/>
            <person name="Zagrodzka Z.B."/>
            <person name="Johannesson K."/>
            <person name="Butlin R.K."/>
            <person name="Leder E.H."/>
        </authorList>
    </citation>
    <scope>NUCLEOTIDE SEQUENCE [LARGE SCALE GENOMIC DNA]</scope>
    <source>
        <strain evidence="1">Snail1</strain>
        <tissue evidence="1">Muscle</tissue>
    </source>
</reference>